<keyword evidence="1" id="KW-0732">Signal</keyword>
<reference evidence="3" key="1">
    <citation type="submission" date="2016-10" db="EMBL/GenBank/DDBJ databases">
        <authorList>
            <person name="Varghese N."/>
            <person name="Submissions S."/>
        </authorList>
    </citation>
    <scope>NUCLEOTIDE SEQUENCE [LARGE SCALE GENOMIC DNA]</scope>
    <source>
        <strain evidence="3">LMG 26416</strain>
    </source>
</reference>
<dbReference type="EMBL" id="FOAJ01000027">
    <property type="protein sequence ID" value="SEM12538.1"/>
    <property type="molecule type" value="Genomic_DNA"/>
</dbReference>
<dbReference type="STRING" id="416943.SAMN05445871_4383"/>
<dbReference type="AlphaFoldDB" id="A0A1H7VUV2"/>
<feature type="chain" id="PRO_5030029382" description="Antimicrobial peptide resistance and lipid A acylation PagP" evidence="1">
    <location>
        <begin position="35"/>
        <end position="177"/>
    </location>
</feature>
<accession>A0A1H7VUV2</accession>
<sequence length="177" mass="19109">MHSRCNSGGNAIIKKLKAAMAAAVLLGAAAHAQAANWCGAGLWADAMVASYHINPDKDKDFEQFNPGLGVECWPSDQWALTVGGFRNSLRRPSWYGGAVWAPEFLHWGFVRLAAMGGIISGYNYGNWGLGHNHSIGPVAAPVVMFAYKRVGLNVIVVPPIPSDDLPFTLGFQLKVRF</sequence>
<evidence type="ECO:0008006" key="4">
    <source>
        <dbReference type="Google" id="ProtNLM"/>
    </source>
</evidence>
<dbReference type="Proteomes" id="UP000199120">
    <property type="component" value="Unassembled WGS sequence"/>
</dbReference>
<feature type="signal peptide" evidence="1">
    <location>
        <begin position="1"/>
        <end position="34"/>
    </location>
</feature>
<gene>
    <name evidence="2" type="ORF">SAMN05192542_12759</name>
</gene>
<dbReference type="OrthoDB" id="8593716at2"/>
<protein>
    <recommendedName>
        <fullName evidence="4">Antimicrobial peptide resistance and lipid A acylation PagP</fullName>
    </recommendedName>
</protein>
<evidence type="ECO:0000313" key="2">
    <source>
        <dbReference type="EMBL" id="SEM12538.1"/>
    </source>
</evidence>
<name>A0A1H7VUV2_9BURK</name>
<dbReference type="Gene3D" id="2.40.160.20">
    <property type="match status" value="1"/>
</dbReference>
<evidence type="ECO:0000256" key="1">
    <source>
        <dbReference type="SAM" id="SignalP"/>
    </source>
</evidence>
<proteinExistence type="predicted"/>
<evidence type="ECO:0000313" key="3">
    <source>
        <dbReference type="Proteomes" id="UP000199120"/>
    </source>
</evidence>
<organism evidence="2 3">
    <name type="scientific">Paraburkholderia caballeronis</name>
    <dbReference type="NCBI Taxonomy" id="416943"/>
    <lineage>
        <taxon>Bacteria</taxon>
        <taxon>Pseudomonadati</taxon>
        <taxon>Pseudomonadota</taxon>
        <taxon>Betaproteobacteria</taxon>
        <taxon>Burkholderiales</taxon>
        <taxon>Burkholderiaceae</taxon>
        <taxon>Paraburkholderia</taxon>
    </lineage>
</organism>
<keyword evidence="3" id="KW-1185">Reference proteome</keyword>